<feature type="compositionally biased region" description="Low complexity" evidence="6">
    <location>
        <begin position="682"/>
        <end position="699"/>
    </location>
</feature>
<keyword evidence="11" id="KW-1185">Reference proteome</keyword>
<dbReference type="InterPro" id="IPR018326">
    <property type="entry name" value="Rad4_beta-hairpin_dom1"/>
</dbReference>
<keyword evidence="4" id="KW-0234">DNA repair</keyword>
<feature type="compositionally biased region" description="Basic residues" evidence="6">
    <location>
        <begin position="269"/>
        <end position="286"/>
    </location>
</feature>
<dbReference type="GO" id="GO:0000111">
    <property type="term" value="C:nucleotide-excision repair factor 2 complex"/>
    <property type="evidence" value="ECO:0007669"/>
    <property type="project" value="TreeGrafter"/>
</dbReference>
<dbReference type="FunFam" id="3.30.70.2460:FF:000001">
    <property type="entry name" value="DNA repair protein Rad4 family"/>
    <property type="match status" value="1"/>
</dbReference>
<comment type="caution">
    <text evidence="10">The sequence shown here is derived from an EMBL/GenBank/DDBJ whole genome shotgun (WGS) entry which is preliminary data.</text>
</comment>
<feature type="domain" description="Rad4 beta-hairpin" evidence="8">
    <location>
        <begin position="495"/>
        <end position="555"/>
    </location>
</feature>
<accession>A0A226E5W8</accession>
<proteinExistence type="inferred from homology"/>
<keyword evidence="3" id="KW-0227">DNA damage</keyword>
<gene>
    <name evidence="10" type="ORF">Fcan01_12691</name>
</gene>
<dbReference type="SMART" id="SM01031">
    <property type="entry name" value="BHD_2"/>
    <property type="match status" value="1"/>
</dbReference>
<protein>
    <submittedName>
        <fullName evidence="10">DNA repair protein complementing XP-C cells</fullName>
    </submittedName>
</protein>
<feature type="compositionally biased region" description="Acidic residues" evidence="6">
    <location>
        <begin position="17"/>
        <end position="26"/>
    </location>
</feature>
<dbReference type="InterPro" id="IPR038765">
    <property type="entry name" value="Papain-like_cys_pep_sf"/>
</dbReference>
<dbReference type="InterPro" id="IPR004583">
    <property type="entry name" value="DNA_repair_Rad4"/>
</dbReference>
<dbReference type="GO" id="GO:0005737">
    <property type="term" value="C:cytoplasm"/>
    <property type="evidence" value="ECO:0007669"/>
    <property type="project" value="TreeGrafter"/>
</dbReference>
<dbReference type="OrthoDB" id="300780at2759"/>
<organism evidence="10 11">
    <name type="scientific">Folsomia candida</name>
    <name type="common">Springtail</name>
    <dbReference type="NCBI Taxonomy" id="158441"/>
    <lineage>
        <taxon>Eukaryota</taxon>
        <taxon>Metazoa</taxon>
        <taxon>Ecdysozoa</taxon>
        <taxon>Arthropoda</taxon>
        <taxon>Hexapoda</taxon>
        <taxon>Collembola</taxon>
        <taxon>Entomobryomorpha</taxon>
        <taxon>Isotomoidea</taxon>
        <taxon>Isotomidae</taxon>
        <taxon>Proisotominae</taxon>
        <taxon>Folsomia</taxon>
    </lineage>
</organism>
<evidence type="ECO:0000256" key="3">
    <source>
        <dbReference type="ARBA" id="ARBA00022763"/>
    </source>
</evidence>
<feature type="domain" description="Rad4 beta-hairpin" evidence="7">
    <location>
        <begin position="441"/>
        <end position="493"/>
    </location>
</feature>
<evidence type="ECO:0000313" key="11">
    <source>
        <dbReference type="Proteomes" id="UP000198287"/>
    </source>
</evidence>
<dbReference type="PANTHER" id="PTHR12135">
    <property type="entry name" value="DNA REPAIR PROTEIN XP-C / RAD4"/>
    <property type="match status" value="1"/>
</dbReference>
<dbReference type="GO" id="GO:0006289">
    <property type="term" value="P:nucleotide-excision repair"/>
    <property type="evidence" value="ECO:0007669"/>
    <property type="project" value="InterPro"/>
</dbReference>
<dbReference type="InterPro" id="IPR018327">
    <property type="entry name" value="BHD_2"/>
</dbReference>
<evidence type="ECO:0000259" key="7">
    <source>
        <dbReference type="SMART" id="SM01030"/>
    </source>
</evidence>
<dbReference type="InterPro" id="IPR042488">
    <property type="entry name" value="Rad4_BHD3_sf"/>
</dbReference>
<dbReference type="Proteomes" id="UP000198287">
    <property type="component" value="Unassembled WGS sequence"/>
</dbReference>
<name>A0A226E5W8_FOLCA</name>
<dbReference type="InterPro" id="IPR018325">
    <property type="entry name" value="Rad4/PNGase_transGLS-fold"/>
</dbReference>
<evidence type="ECO:0000259" key="8">
    <source>
        <dbReference type="SMART" id="SM01031"/>
    </source>
</evidence>
<evidence type="ECO:0000256" key="1">
    <source>
        <dbReference type="ARBA" id="ARBA00004123"/>
    </source>
</evidence>
<dbReference type="SMART" id="SM01032">
    <property type="entry name" value="BHD_3"/>
    <property type="match status" value="1"/>
</dbReference>
<dbReference type="SUPFAM" id="SSF54001">
    <property type="entry name" value="Cysteine proteinases"/>
    <property type="match status" value="1"/>
</dbReference>
<dbReference type="InterPro" id="IPR018328">
    <property type="entry name" value="Rad4_beta-hairpin_dom3"/>
</dbReference>
<feature type="compositionally biased region" description="Acidic residues" evidence="6">
    <location>
        <begin position="255"/>
        <end position="264"/>
    </location>
</feature>
<dbReference type="PANTHER" id="PTHR12135:SF0">
    <property type="entry name" value="DNA REPAIR PROTEIN COMPLEMENTING XP-C CELLS"/>
    <property type="match status" value="1"/>
</dbReference>
<comment type="subcellular location">
    <subcellularLocation>
        <location evidence="1">Nucleus</location>
    </subcellularLocation>
</comment>
<dbReference type="Gene3D" id="3.90.260.10">
    <property type="entry name" value="Transglutaminase-like"/>
    <property type="match status" value="1"/>
</dbReference>
<feature type="region of interest" description="Disordered" evidence="6">
    <location>
        <begin position="1"/>
        <end position="37"/>
    </location>
</feature>
<feature type="region of interest" description="Disordered" evidence="6">
    <location>
        <begin position="235"/>
        <end position="325"/>
    </location>
</feature>
<dbReference type="Pfam" id="PF10405">
    <property type="entry name" value="BHD_3"/>
    <property type="match status" value="1"/>
</dbReference>
<comment type="similarity">
    <text evidence="2">Belongs to the XPC family.</text>
</comment>
<feature type="domain" description="Rad4 beta-hairpin" evidence="9">
    <location>
        <begin position="562"/>
        <end position="635"/>
    </location>
</feature>
<reference evidence="10 11" key="1">
    <citation type="submission" date="2015-12" db="EMBL/GenBank/DDBJ databases">
        <title>The genome of Folsomia candida.</title>
        <authorList>
            <person name="Faddeeva A."/>
            <person name="Derks M.F."/>
            <person name="Anvar Y."/>
            <person name="Smit S."/>
            <person name="Van Straalen N."/>
            <person name="Roelofs D."/>
        </authorList>
    </citation>
    <scope>NUCLEOTIDE SEQUENCE [LARGE SCALE GENOMIC DNA]</scope>
    <source>
        <strain evidence="10 11">VU population</strain>
        <tissue evidence="10">Whole body</tissue>
    </source>
</reference>
<dbReference type="InterPro" id="IPR036985">
    <property type="entry name" value="Transglutaminase-like_sf"/>
</dbReference>
<sequence length="730" mass="83507">MSRQRRSVKIDKNNESSSDDEWEEVPDLPSQEDHQQQISERIPESGLVITIPQVGGPLKKVNKYDPRELFRLQLNREVKDRQVSLHKVSVLCHLARLVLLNDLLCSDELRAMAMSQVGCNLFNIPSSNLDRDDAYLVRVLGMVRRKFRPWYSTAVEPNHDMLAETNFDDVDTLDGIEQVLKQYFNEEECLRYLKPFHRVLLAVLLLRAAGFEVRLIHSMQPLPLRPSSDELLKKPVQPKEDEGDTGITPAKTDANDDDPDYDSESEAKTKKKKIGKGVAAKKKNNVKSKDVEPGPSTSSKSKARKTRRSSSDQEDRDFESLLNPKKNSQSKKITNFLPVDDWVEVYIPRRQRWVPIDLEKYQASQDAPFEAKASKPMLYVLGIDNDGKVKDVTRRYVSKWLQMVVKSRADSDWFDETLEPYRTFATARDTLEDDLLDKLVAKRSYPENVSELINHPLYVAEKHLKKFEVIYPPNPHPVGVIKCIPFYQRSVVTTLHSREAWLKEAKVVKLGEAPYKLVKGRPKMVKQSTGSWASVPRDQDLELFGYWQVTDYMPPVAKDGKVPRSAYGNVELYKPEMVPKGAVHLVLPGLDKVAKKLDIDCAPALTGFEFSGISRPVFDGFVVCEEFKEILLDAWNQDQDEQVRKAEEKRRARVVGNWRRLFRLVIIKIRLDKKYNLGAYSSSESRANQSQSSSFKSNNVTKRAPAKRKKETSATRSSSPPPKKGRKLKK</sequence>
<keyword evidence="5" id="KW-0539">Nucleus</keyword>
<dbReference type="GO" id="GO:0003697">
    <property type="term" value="F:single-stranded DNA binding"/>
    <property type="evidence" value="ECO:0007669"/>
    <property type="project" value="TreeGrafter"/>
</dbReference>
<feature type="region of interest" description="Disordered" evidence="6">
    <location>
        <begin position="682"/>
        <end position="730"/>
    </location>
</feature>
<dbReference type="Gene3D" id="2.20.20.110">
    <property type="entry name" value="Rad4, beta-hairpin domain BHD1"/>
    <property type="match status" value="1"/>
</dbReference>
<dbReference type="Pfam" id="PF03835">
    <property type="entry name" value="Rad4"/>
    <property type="match status" value="1"/>
</dbReference>
<evidence type="ECO:0000256" key="6">
    <source>
        <dbReference type="SAM" id="MobiDB-lite"/>
    </source>
</evidence>
<dbReference type="GO" id="GO:0003684">
    <property type="term" value="F:damaged DNA binding"/>
    <property type="evidence" value="ECO:0007669"/>
    <property type="project" value="InterPro"/>
</dbReference>
<dbReference type="SMART" id="SM01030">
    <property type="entry name" value="BHD_1"/>
    <property type="match status" value="1"/>
</dbReference>
<dbReference type="GO" id="GO:0071942">
    <property type="term" value="C:XPC complex"/>
    <property type="evidence" value="ECO:0007669"/>
    <property type="project" value="TreeGrafter"/>
</dbReference>
<evidence type="ECO:0000313" key="10">
    <source>
        <dbReference type="EMBL" id="OXA52688.1"/>
    </source>
</evidence>
<evidence type="ECO:0000259" key="9">
    <source>
        <dbReference type="SMART" id="SM01032"/>
    </source>
</evidence>
<dbReference type="STRING" id="158441.A0A226E5W8"/>
<dbReference type="OMA" id="WVHIDAV"/>
<evidence type="ECO:0000256" key="2">
    <source>
        <dbReference type="ARBA" id="ARBA00009525"/>
    </source>
</evidence>
<evidence type="ECO:0000256" key="5">
    <source>
        <dbReference type="ARBA" id="ARBA00023242"/>
    </source>
</evidence>
<dbReference type="EMBL" id="LNIX01000006">
    <property type="protein sequence ID" value="OXA52688.1"/>
    <property type="molecule type" value="Genomic_DNA"/>
</dbReference>
<dbReference type="Gene3D" id="3.30.70.2460">
    <property type="entry name" value="Rad4, beta-hairpin domain BHD3"/>
    <property type="match status" value="1"/>
</dbReference>
<dbReference type="AlphaFoldDB" id="A0A226E5W8"/>
<dbReference type="Pfam" id="PF10403">
    <property type="entry name" value="BHD_1"/>
    <property type="match status" value="1"/>
</dbReference>
<evidence type="ECO:0000256" key="4">
    <source>
        <dbReference type="ARBA" id="ARBA00023204"/>
    </source>
</evidence>
<dbReference type="GO" id="GO:0006298">
    <property type="term" value="P:mismatch repair"/>
    <property type="evidence" value="ECO:0007669"/>
    <property type="project" value="TreeGrafter"/>
</dbReference>